<evidence type="ECO:0000256" key="1">
    <source>
        <dbReference type="SAM" id="Phobius"/>
    </source>
</evidence>
<dbReference type="EMBL" id="QASA01000001">
    <property type="protein sequence ID" value="RDC62812.1"/>
    <property type="molecule type" value="Genomic_DNA"/>
</dbReference>
<keyword evidence="3" id="KW-1185">Reference proteome</keyword>
<protein>
    <submittedName>
        <fullName evidence="2">Uncharacterized protein</fullName>
    </submittedName>
</protein>
<comment type="caution">
    <text evidence="2">The sequence shown here is derived from an EMBL/GenBank/DDBJ whole genome shotgun (WGS) entry which is preliminary data.</text>
</comment>
<sequence>MTTLATGSLVGSNYPDKMDWLQNTALGVFSIGLLFVFISGFQASGSRTIMFTGIALAVVALLFYFLRTYYKTPPGVRINGIWHRSATSRGLIAWVTGVF</sequence>
<dbReference type="RefSeq" id="WP_233507379.1">
    <property type="nucleotide sequence ID" value="NZ_QASA01000001.1"/>
</dbReference>
<reference evidence="2 3" key="1">
    <citation type="submission" date="2018-04" db="EMBL/GenBank/DDBJ databases">
        <title>Adhaeribacter sp. HMF7616 genome sequencing and assembly.</title>
        <authorList>
            <person name="Kang H."/>
            <person name="Kang J."/>
            <person name="Cha I."/>
            <person name="Kim H."/>
            <person name="Joh K."/>
        </authorList>
    </citation>
    <scope>NUCLEOTIDE SEQUENCE [LARGE SCALE GENOMIC DNA]</scope>
    <source>
        <strain evidence="2 3">HMF7616</strain>
    </source>
</reference>
<dbReference type="Proteomes" id="UP000253919">
    <property type="component" value="Unassembled WGS sequence"/>
</dbReference>
<name>A0A369QEF9_9BACT</name>
<dbReference type="AlphaFoldDB" id="A0A369QEF9"/>
<organism evidence="2 3">
    <name type="scientific">Adhaeribacter pallidiroseus</name>
    <dbReference type="NCBI Taxonomy" id="2072847"/>
    <lineage>
        <taxon>Bacteria</taxon>
        <taxon>Pseudomonadati</taxon>
        <taxon>Bacteroidota</taxon>
        <taxon>Cytophagia</taxon>
        <taxon>Cytophagales</taxon>
        <taxon>Hymenobacteraceae</taxon>
        <taxon>Adhaeribacter</taxon>
    </lineage>
</organism>
<keyword evidence="1" id="KW-0472">Membrane</keyword>
<gene>
    <name evidence="2" type="ORF">AHMF7616_01406</name>
</gene>
<evidence type="ECO:0000313" key="3">
    <source>
        <dbReference type="Proteomes" id="UP000253919"/>
    </source>
</evidence>
<keyword evidence="1" id="KW-1133">Transmembrane helix</keyword>
<proteinExistence type="predicted"/>
<feature type="transmembrane region" description="Helical" evidence="1">
    <location>
        <begin position="20"/>
        <end position="41"/>
    </location>
</feature>
<feature type="transmembrane region" description="Helical" evidence="1">
    <location>
        <begin position="48"/>
        <end position="66"/>
    </location>
</feature>
<keyword evidence="1" id="KW-0812">Transmembrane</keyword>
<evidence type="ECO:0000313" key="2">
    <source>
        <dbReference type="EMBL" id="RDC62812.1"/>
    </source>
</evidence>
<accession>A0A369QEF9</accession>